<proteinExistence type="inferred from homology"/>
<dbReference type="Gene3D" id="3.40.50.300">
    <property type="entry name" value="P-loop containing nucleotide triphosphate hydrolases"/>
    <property type="match status" value="1"/>
</dbReference>
<evidence type="ECO:0000256" key="3">
    <source>
        <dbReference type="ARBA" id="ARBA00022741"/>
    </source>
</evidence>
<dbReference type="PANTHER" id="PTHR43335:SF4">
    <property type="entry name" value="ABC TRANSPORTER, ATP-BINDING PROTEIN"/>
    <property type="match status" value="1"/>
</dbReference>
<reference evidence="7" key="1">
    <citation type="submission" date="2017-07" db="EMBL/GenBank/DDBJ databases">
        <authorList>
            <person name="Varghese N."/>
            <person name="Submissions S."/>
        </authorList>
    </citation>
    <scope>NUCLEOTIDE SEQUENCE [LARGE SCALE GENOMIC DNA]</scope>
    <source>
        <strain evidence="7">NLAE-zl-C134</strain>
    </source>
</reference>
<dbReference type="PANTHER" id="PTHR43335">
    <property type="entry name" value="ABC TRANSPORTER, ATP-BINDING PROTEIN"/>
    <property type="match status" value="1"/>
</dbReference>
<protein>
    <submittedName>
        <fullName evidence="6">ABC-2 type transport system ATP-binding protein</fullName>
    </submittedName>
</protein>
<dbReference type="Proteomes" id="UP000254051">
    <property type="component" value="Unassembled WGS sequence"/>
</dbReference>
<dbReference type="GO" id="GO:0005524">
    <property type="term" value="F:ATP binding"/>
    <property type="evidence" value="ECO:0007669"/>
    <property type="project" value="UniProtKB-KW"/>
</dbReference>
<comment type="similarity">
    <text evidence="1">Belongs to the ABC transporter superfamily.</text>
</comment>
<keyword evidence="2" id="KW-0813">Transport</keyword>
<dbReference type="SMART" id="SM00382">
    <property type="entry name" value="AAA"/>
    <property type="match status" value="1"/>
</dbReference>
<feature type="domain" description="ABC transporter" evidence="5">
    <location>
        <begin position="6"/>
        <end position="213"/>
    </location>
</feature>
<evidence type="ECO:0000313" key="6">
    <source>
        <dbReference type="EMBL" id="SUQ15655.1"/>
    </source>
</evidence>
<evidence type="ECO:0000313" key="7">
    <source>
        <dbReference type="Proteomes" id="UP000254051"/>
    </source>
</evidence>
<dbReference type="InterPro" id="IPR027417">
    <property type="entry name" value="P-loop_NTPase"/>
</dbReference>
<dbReference type="OrthoDB" id="9809205at2"/>
<accession>A0A315ZRF5</accession>
<evidence type="ECO:0000256" key="2">
    <source>
        <dbReference type="ARBA" id="ARBA00022448"/>
    </source>
</evidence>
<dbReference type="PROSITE" id="PS50893">
    <property type="entry name" value="ABC_TRANSPORTER_2"/>
    <property type="match status" value="1"/>
</dbReference>
<evidence type="ECO:0000256" key="4">
    <source>
        <dbReference type="ARBA" id="ARBA00022840"/>
    </source>
</evidence>
<sequence>MDSAMITIENLRKIFNEEEVLKGITCEFTRGETHAVIGNNGSGKSVFFKCICGFIEPTGGHIIVDGKEVRKDIDFPESIGVIIERPGFLPTLSGFKNLQLLAKIRQIITDEQVKETIQKVGLDPSSKKAVAKYSMGMIQRLGIAQAIMEDPEILILDEPFNGLDKEGVKEIRGLLMRLKNKGKTIFLTSHNSEDIKLLADKVWEMDAGQLVRIE</sequence>
<dbReference type="Pfam" id="PF00005">
    <property type="entry name" value="ABC_tran"/>
    <property type="match status" value="1"/>
</dbReference>
<dbReference type="InterPro" id="IPR003439">
    <property type="entry name" value="ABC_transporter-like_ATP-bd"/>
</dbReference>
<dbReference type="RefSeq" id="WP_109713693.1">
    <property type="nucleotide sequence ID" value="NZ_QGDS01000015.1"/>
</dbReference>
<keyword evidence="3" id="KW-0547">Nucleotide-binding</keyword>
<organism evidence="6 7">
    <name type="scientific">Faecalicatena contorta</name>
    <dbReference type="NCBI Taxonomy" id="39482"/>
    <lineage>
        <taxon>Bacteria</taxon>
        <taxon>Bacillati</taxon>
        <taxon>Bacillota</taxon>
        <taxon>Clostridia</taxon>
        <taxon>Lachnospirales</taxon>
        <taxon>Lachnospiraceae</taxon>
        <taxon>Faecalicatena</taxon>
    </lineage>
</organism>
<evidence type="ECO:0000256" key="1">
    <source>
        <dbReference type="ARBA" id="ARBA00005417"/>
    </source>
</evidence>
<keyword evidence="7" id="KW-1185">Reference proteome</keyword>
<name>A0A315ZRF5_9FIRM</name>
<dbReference type="AlphaFoldDB" id="A0A315ZRF5"/>
<gene>
    <name evidence="6" type="ORF">SAMN05216529_11511</name>
</gene>
<evidence type="ECO:0000259" key="5">
    <source>
        <dbReference type="PROSITE" id="PS50893"/>
    </source>
</evidence>
<dbReference type="SUPFAM" id="SSF52540">
    <property type="entry name" value="P-loop containing nucleoside triphosphate hydrolases"/>
    <property type="match status" value="1"/>
</dbReference>
<dbReference type="InterPro" id="IPR003593">
    <property type="entry name" value="AAA+_ATPase"/>
</dbReference>
<keyword evidence="4 6" id="KW-0067">ATP-binding</keyword>
<dbReference type="GO" id="GO:0016887">
    <property type="term" value="F:ATP hydrolysis activity"/>
    <property type="evidence" value="ECO:0007669"/>
    <property type="project" value="InterPro"/>
</dbReference>
<dbReference type="EMBL" id="UHJJ01000015">
    <property type="protein sequence ID" value="SUQ15655.1"/>
    <property type="molecule type" value="Genomic_DNA"/>
</dbReference>